<dbReference type="InterPro" id="IPR018551">
    <property type="entry name" value="DUF2007"/>
</dbReference>
<reference evidence="3 4" key="1">
    <citation type="journal article" date="2019" name="Int. J. Syst. Evol. Microbiol.">
        <title>The Global Catalogue of Microorganisms (GCM) 10K type strain sequencing project: providing services to taxonomists for standard genome sequencing and annotation.</title>
        <authorList>
            <consortium name="The Broad Institute Genomics Platform"/>
            <consortium name="The Broad Institute Genome Sequencing Center for Infectious Disease"/>
            <person name="Wu L."/>
            <person name="Ma J."/>
        </authorList>
    </citation>
    <scope>NUCLEOTIDE SEQUENCE [LARGE SCALE GENOMIC DNA]</scope>
    <source>
        <strain evidence="3 4">JCM 16083</strain>
    </source>
</reference>
<keyword evidence="4" id="KW-1185">Reference proteome</keyword>
<dbReference type="InterPro" id="IPR011322">
    <property type="entry name" value="N-reg_PII-like_a/b"/>
</dbReference>
<protein>
    <recommendedName>
        <fullName evidence="2">DUF2007 domain-containing protein</fullName>
    </recommendedName>
</protein>
<dbReference type="SUPFAM" id="SSF54913">
    <property type="entry name" value="GlnB-like"/>
    <property type="match status" value="1"/>
</dbReference>
<evidence type="ECO:0000256" key="1">
    <source>
        <dbReference type="SAM" id="Phobius"/>
    </source>
</evidence>
<sequence>MINWVTLTEYYDPIKAHFARIQLEANEIPCQLKDEQIVSVNPLYANAVGGIKLQVPDSYIEKALQVIREMNELPYIDKEGKAIQCPKCGGTNVTNDFNDISGFRSFIAMLISFAFSVWPLYKKEVYYCKSCKRTFGG</sequence>
<gene>
    <name evidence="3" type="ORF">GCM10009118_16770</name>
</gene>
<evidence type="ECO:0000313" key="4">
    <source>
        <dbReference type="Proteomes" id="UP001501126"/>
    </source>
</evidence>
<keyword evidence="1" id="KW-0472">Membrane</keyword>
<name>A0ABN1MQZ2_9FLAO</name>
<keyword evidence="1" id="KW-0812">Transmembrane</keyword>
<dbReference type="Pfam" id="PF09413">
    <property type="entry name" value="DUF2007"/>
    <property type="match status" value="1"/>
</dbReference>
<dbReference type="Gene3D" id="3.30.70.790">
    <property type="entry name" value="UreE, C-terminal domain"/>
    <property type="match status" value="1"/>
</dbReference>
<feature type="domain" description="DUF2007" evidence="2">
    <location>
        <begin position="4"/>
        <end position="70"/>
    </location>
</feature>
<dbReference type="Proteomes" id="UP001501126">
    <property type="component" value="Unassembled WGS sequence"/>
</dbReference>
<dbReference type="RefSeq" id="WP_343786570.1">
    <property type="nucleotide sequence ID" value="NZ_BAAAFH010000011.1"/>
</dbReference>
<evidence type="ECO:0000259" key="2">
    <source>
        <dbReference type="Pfam" id="PF09413"/>
    </source>
</evidence>
<feature type="transmembrane region" description="Helical" evidence="1">
    <location>
        <begin position="102"/>
        <end position="121"/>
    </location>
</feature>
<keyword evidence="1" id="KW-1133">Transmembrane helix</keyword>
<organism evidence="3 4">
    <name type="scientific">Wandonia haliotis</name>
    <dbReference type="NCBI Taxonomy" id="574963"/>
    <lineage>
        <taxon>Bacteria</taxon>
        <taxon>Pseudomonadati</taxon>
        <taxon>Bacteroidota</taxon>
        <taxon>Flavobacteriia</taxon>
        <taxon>Flavobacteriales</taxon>
        <taxon>Crocinitomicaceae</taxon>
        <taxon>Wandonia</taxon>
    </lineage>
</organism>
<evidence type="ECO:0000313" key="3">
    <source>
        <dbReference type="EMBL" id="GAA0875268.1"/>
    </source>
</evidence>
<proteinExistence type="predicted"/>
<comment type="caution">
    <text evidence="3">The sequence shown here is derived from an EMBL/GenBank/DDBJ whole genome shotgun (WGS) entry which is preliminary data.</text>
</comment>
<dbReference type="EMBL" id="BAAAFH010000011">
    <property type="protein sequence ID" value="GAA0875268.1"/>
    <property type="molecule type" value="Genomic_DNA"/>
</dbReference>
<accession>A0ABN1MQZ2</accession>